<dbReference type="EMBL" id="JAIQCV010000009">
    <property type="protein sequence ID" value="KAH1066896.1"/>
    <property type="molecule type" value="Genomic_DNA"/>
</dbReference>
<evidence type="ECO:0000313" key="2">
    <source>
        <dbReference type="Proteomes" id="UP000828251"/>
    </source>
</evidence>
<dbReference type="Proteomes" id="UP000828251">
    <property type="component" value="Unassembled WGS sequence"/>
</dbReference>
<keyword evidence="2" id="KW-1185">Reference proteome</keyword>
<dbReference type="AlphaFoldDB" id="A0A9D3V2Q7"/>
<protein>
    <submittedName>
        <fullName evidence="1">Uncharacterized protein</fullName>
    </submittedName>
</protein>
<proteinExistence type="predicted"/>
<gene>
    <name evidence="1" type="ORF">J1N35_031883</name>
</gene>
<comment type="caution">
    <text evidence="1">The sequence shown here is derived from an EMBL/GenBank/DDBJ whole genome shotgun (WGS) entry which is preliminary data.</text>
</comment>
<name>A0A9D3V2Q7_9ROSI</name>
<sequence>MQKHKHHCASLTRIHLVWNKVNKVEASTYGAPPPPTGSFQANAVGTGSAAAFMSSDCWKGWGDKASGVSRGIGVAAALQVQQKTQNLVSRYQSQAMTGHAFVAWSWTWRVAIAHSHKYVVKYVAVTPLH</sequence>
<accession>A0A9D3V2Q7</accession>
<evidence type="ECO:0000313" key="1">
    <source>
        <dbReference type="EMBL" id="KAH1066896.1"/>
    </source>
</evidence>
<reference evidence="1 2" key="1">
    <citation type="journal article" date="2021" name="Plant Biotechnol. J.">
        <title>Multi-omics assisted identification of the key and species-specific regulatory components of drought-tolerant mechanisms in Gossypium stocksii.</title>
        <authorList>
            <person name="Yu D."/>
            <person name="Ke L."/>
            <person name="Zhang D."/>
            <person name="Wu Y."/>
            <person name="Sun Y."/>
            <person name="Mei J."/>
            <person name="Sun J."/>
            <person name="Sun Y."/>
        </authorList>
    </citation>
    <scope>NUCLEOTIDE SEQUENCE [LARGE SCALE GENOMIC DNA]</scope>
    <source>
        <strain evidence="2">cv. E1</strain>
        <tissue evidence="1">Leaf</tissue>
    </source>
</reference>
<organism evidence="1 2">
    <name type="scientific">Gossypium stocksii</name>
    <dbReference type="NCBI Taxonomy" id="47602"/>
    <lineage>
        <taxon>Eukaryota</taxon>
        <taxon>Viridiplantae</taxon>
        <taxon>Streptophyta</taxon>
        <taxon>Embryophyta</taxon>
        <taxon>Tracheophyta</taxon>
        <taxon>Spermatophyta</taxon>
        <taxon>Magnoliopsida</taxon>
        <taxon>eudicotyledons</taxon>
        <taxon>Gunneridae</taxon>
        <taxon>Pentapetalae</taxon>
        <taxon>rosids</taxon>
        <taxon>malvids</taxon>
        <taxon>Malvales</taxon>
        <taxon>Malvaceae</taxon>
        <taxon>Malvoideae</taxon>
        <taxon>Gossypium</taxon>
    </lineage>
</organism>